<dbReference type="AlphaFoldDB" id="A0A1I7WH59"/>
<reference evidence="2" key="1">
    <citation type="submission" date="2016-11" db="UniProtKB">
        <authorList>
            <consortium name="WormBaseParasite"/>
        </authorList>
    </citation>
    <scope>IDENTIFICATION</scope>
</reference>
<dbReference type="WBParaSite" id="Hba_04328">
    <property type="protein sequence ID" value="Hba_04328"/>
    <property type="gene ID" value="Hba_04328"/>
</dbReference>
<sequence>MNISSIPTIKEWFAVSKGNFYREISESEKSIFQLVSIVCLIGNIIPRSAAIMYAVGLV</sequence>
<accession>A0A1I7WH59</accession>
<keyword evidence="1" id="KW-1185">Reference proteome</keyword>
<protein>
    <submittedName>
        <fullName evidence="2">HCO3_cotransp domain-containing protein</fullName>
    </submittedName>
</protein>
<evidence type="ECO:0000313" key="2">
    <source>
        <dbReference type="WBParaSite" id="Hba_04328"/>
    </source>
</evidence>
<evidence type="ECO:0000313" key="1">
    <source>
        <dbReference type="Proteomes" id="UP000095283"/>
    </source>
</evidence>
<organism evidence="1 2">
    <name type="scientific">Heterorhabditis bacteriophora</name>
    <name type="common">Entomopathogenic nematode worm</name>
    <dbReference type="NCBI Taxonomy" id="37862"/>
    <lineage>
        <taxon>Eukaryota</taxon>
        <taxon>Metazoa</taxon>
        <taxon>Ecdysozoa</taxon>
        <taxon>Nematoda</taxon>
        <taxon>Chromadorea</taxon>
        <taxon>Rhabditida</taxon>
        <taxon>Rhabditina</taxon>
        <taxon>Rhabditomorpha</taxon>
        <taxon>Strongyloidea</taxon>
        <taxon>Heterorhabditidae</taxon>
        <taxon>Heterorhabditis</taxon>
    </lineage>
</organism>
<proteinExistence type="predicted"/>
<name>A0A1I7WH59_HETBA</name>
<dbReference type="Proteomes" id="UP000095283">
    <property type="component" value="Unplaced"/>
</dbReference>